<protein>
    <submittedName>
        <fullName evidence="1">Uncharacterized protein</fullName>
    </submittedName>
</protein>
<dbReference type="AlphaFoldDB" id="A0A6D2C812"/>
<organism evidence="1 2">
    <name type="scientific">Helicobacter bilis</name>
    <dbReference type="NCBI Taxonomy" id="37372"/>
    <lineage>
        <taxon>Bacteria</taxon>
        <taxon>Pseudomonadati</taxon>
        <taxon>Campylobacterota</taxon>
        <taxon>Epsilonproteobacteria</taxon>
        <taxon>Campylobacterales</taxon>
        <taxon>Helicobacteraceae</taxon>
        <taxon>Helicobacter</taxon>
    </lineage>
</organism>
<evidence type="ECO:0000313" key="1">
    <source>
        <dbReference type="EMBL" id="TLE04510.1"/>
    </source>
</evidence>
<name>A0A6D2C812_9HELI</name>
<gene>
    <name evidence="1" type="ORF">LS77_005700</name>
</gene>
<evidence type="ECO:0000313" key="2">
    <source>
        <dbReference type="Proteomes" id="UP000029870"/>
    </source>
</evidence>
<accession>A0A6D2C812</accession>
<dbReference type="GeneID" id="60656671"/>
<dbReference type="EMBL" id="JRPH02000014">
    <property type="protein sequence ID" value="TLE04510.1"/>
    <property type="molecule type" value="Genomic_DNA"/>
</dbReference>
<reference evidence="1 2" key="1">
    <citation type="journal article" date="2014" name="Genome Announc.">
        <title>Draft genome sequences of eight enterohepatic helicobacter species isolated from both laboratory and wild rodents.</title>
        <authorList>
            <person name="Sheh A."/>
            <person name="Shen Z."/>
            <person name="Fox J.G."/>
        </authorList>
    </citation>
    <scope>NUCLEOTIDE SEQUENCE [LARGE SCALE GENOMIC DNA]</scope>
    <source>
        <strain evidence="1 2">Missouri</strain>
    </source>
</reference>
<proteinExistence type="predicted"/>
<dbReference type="Proteomes" id="UP000029870">
    <property type="component" value="Unassembled WGS sequence"/>
</dbReference>
<dbReference type="RefSeq" id="WP_004086947.1">
    <property type="nucleotide sequence ID" value="NZ_JRPG02000013.1"/>
</dbReference>
<sequence>MYKEVAKQADTLIKVCNTQSCKNFIAEVKEVGTWLEKAEPYRDKDDEKSKTKDKYYTSNAIQVMKKACASFKKLNTKDTNALAKKVDYDTLENNLMKTCPMIESGFVDLLMGIGSATTGK</sequence>
<comment type="caution">
    <text evidence="1">The sequence shown here is derived from an EMBL/GenBank/DDBJ whole genome shotgun (WGS) entry which is preliminary data.</text>
</comment>